<name>A0AC61L6H9_9EURY</name>
<dbReference type="Proteomes" id="UP000248329">
    <property type="component" value="Unassembled WGS sequence"/>
</dbReference>
<evidence type="ECO:0000313" key="1">
    <source>
        <dbReference type="EMBL" id="PXF61922.1"/>
    </source>
</evidence>
<reference evidence="1" key="1">
    <citation type="submission" date="2018-01" db="EMBL/GenBank/DDBJ databases">
        <authorList>
            <person name="Krukenberg V."/>
        </authorList>
    </citation>
    <scope>NUCLEOTIDE SEQUENCE</scope>
    <source>
        <strain evidence="1">E20ANME2</strain>
    </source>
</reference>
<protein>
    <submittedName>
        <fullName evidence="1">Type II toxin-antitoxin system HicA family toxin</fullName>
    </submittedName>
</protein>
<accession>A0AC61L6H9</accession>
<proteinExistence type="predicted"/>
<comment type="caution">
    <text evidence="1">The sequence shown here is derived from an EMBL/GenBank/DDBJ whole genome shotgun (WGS) entry which is preliminary data.</text>
</comment>
<gene>
    <name evidence="1" type="ORF">C4B59_01460</name>
</gene>
<organism evidence="1 2">
    <name type="scientific">Candidatus Methanogaster sp</name>
    <dbReference type="NCBI Taxonomy" id="3386292"/>
    <lineage>
        <taxon>Archaea</taxon>
        <taxon>Methanobacteriati</taxon>
        <taxon>Methanobacteriota</taxon>
        <taxon>Stenosarchaea group</taxon>
        <taxon>Methanomicrobia</taxon>
        <taxon>Methanosarcinales</taxon>
        <taxon>ANME-2 cluster</taxon>
        <taxon>Candidatus Methanogasteraceae</taxon>
        <taxon>Candidatus Methanogaster</taxon>
    </lineage>
</organism>
<dbReference type="EMBL" id="PQXF01000002">
    <property type="protein sequence ID" value="PXF61922.1"/>
    <property type="molecule type" value="Genomic_DNA"/>
</dbReference>
<sequence length="72" mass="7954">MPKKLPVASGEETVKALVRLGFAVRFGKGDHVVLQKGQVVFSVPLHKTVKKGTLRKIIRQAEISVEEFNEAL</sequence>
<evidence type="ECO:0000313" key="2">
    <source>
        <dbReference type="Proteomes" id="UP000248329"/>
    </source>
</evidence>